<protein>
    <submittedName>
        <fullName evidence="3">Uncharacterized protein</fullName>
    </submittedName>
</protein>
<organism evidence="3 4">
    <name type="scientific">Streptomyces nitrosporeus</name>
    <dbReference type="NCBI Taxonomy" id="28894"/>
    <lineage>
        <taxon>Bacteria</taxon>
        <taxon>Bacillati</taxon>
        <taxon>Actinomycetota</taxon>
        <taxon>Actinomycetes</taxon>
        <taxon>Kitasatosporales</taxon>
        <taxon>Streptomycetaceae</taxon>
        <taxon>Streptomyces</taxon>
    </lineage>
</organism>
<gene>
    <name evidence="3" type="ORF">CP967_26895</name>
</gene>
<feature type="region of interest" description="Disordered" evidence="1">
    <location>
        <begin position="1"/>
        <end position="22"/>
    </location>
</feature>
<feature type="compositionally biased region" description="Low complexity" evidence="1">
    <location>
        <begin position="79"/>
        <end position="89"/>
    </location>
</feature>
<keyword evidence="2" id="KW-0472">Membrane</keyword>
<dbReference type="AlphaFoldDB" id="A0A5J6FHZ6"/>
<dbReference type="EMBL" id="CP023702">
    <property type="protein sequence ID" value="QEU75124.1"/>
    <property type="molecule type" value="Genomic_DNA"/>
</dbReference>
<dbReference type="OrthoDB" id="4147502at2"/>
<dbReference type="Proteomes" id="UP000326178">
    <property type="component" value="Chromosome"/>
</dbReference>
<feature type="transmembrane region" description="Helical" evidence="2">
    <location>
        <begin position="50"/>
        <end position="72"/>
    </location>
</feature>
<accession>A0A5J6FHZ6</accession>
<keyword evidence="2" id="KW-1133">Transmembrane helix</keyword>
<proteinExistence type="predicted"/>
<name>A0A5J6FHZ6_9ACTN</name>
<evidence type="ECO:0000256" key="2">
    <source>
        <dbReference type="SAM" id="Phobius"/>
    </source>
</evidence>
<feature type="compositionally biased region" description="Polar residues" evidence="1">
    <location>
        <begin position="96"/>
        <end position="105"/>
    </location>
</feature>
<sequence>MNDEDLRQRLRSAAAGHHPDRARMLARIERGMAGEAPERPARPPRAPMPWLRVAGATVAVCGVLAAGAFAVAQTGAGQREGGQQAAGPASPETPGTGATDSGTPTASGAPAVSGSPAAPKDPASGEPVRGGALPTEAGPLWSKGTVDPNTNRYWAQSTLTLRASQPLSALTVELRIALNGGVNSTGAWRSLPDSDFTATAEEEGGFLVYRWTLKPGRGVPAGTHTFAGQYNHAEGDRVTGRDDYTVRARAAGEQTSVGGDFTTAR</sequence>
<evidence type="ECO:0000313" key="4">
    <source>
        <dbReference type="Proteomes" id="UP000326178"/>
    </source>
</evidence>
<feature type="region of interest" description="Disordered" evidence="1">
    <location>
        <begin position="79"/>
        <end position="149"/>
    </location>
</feature>
<evidence type="ECO:0000256" key="1">
    <source>
        <dbReference type="SAM" id="MobiDB-lite"/>
    </source>
</evidence>
<feature type="compositionally biased region" description="Low complexity" evidence="1">
    <location>
        <begin position="106"/>
        <end position="118"/>
    </location>
</feature>
<keyword evidence="2" id="KW-0812">Transmembrane</keyword>
<keyword evidence="4" id="KW-1185">Reference proteome</keyword>
<dbReference type="RefSeq" id="WP_150490431.1">
    <property type="nucleotide sequence ID" value="NZ_BMUV01000004.1"/>
</dbReference>
<evidence type="ECO:0000313" key="3">
    <source>
        <dbReference type="EMBL" id="QEU75124.1"/>
    </source>
</evidence>
<reference evidence="3 4" key="1">
    <citation type="submission" date="2017-09" db="EMBL/GenBank/DDBJ databases">
        <authorList>
            <person name="Lee N."/>
            <person name="Cho B.-K."/>
        </authorList>
    </citation>
    <scope>NUCLEOTIDE SEQUENCE [LARGE SCALE GENOMIC DNA]</scope>
    <source>
        <strain evidence="3 4">ATCC 12769</strain>
    </source>
</reference>
<dbReference type="KEGG" id="snk:CP967_26895"/>